<feature type="transmembrane region" description="Helical" evidence="1">
    <location>
        <begin position="57"/>
        <end position="76"/>
    </location>
</feature>
<dbReference type="RefSeq" id="WP_061055302.1">
    <property type="nucleotide sequence ID" value="NZ_CABLBX010000013.1"/>
</dbReference>
<reference evidence="3 5" key="3">
    <citation type="submission" date="2018-06" db="EMBL/GenBank/DDBJ databases">
        <authorList>
            <consortium name="Pathogen Informatics"/>
            <person name="Doyle S."/>
        </authorList>
    </citation>
    <scope>NUCLEOTIDE SEQUENCE [LARGE SCALE GENOMIC DNA]</scope>
    <source>
        <strain evidence="3 5">NCTC11327</strain>
    </source>
</reference>
<proteinExistence type="predicted"/>
<keyword evidence="1" id="KW-0812">Transmembrane</keyword>
<sequence>MSVNQTSQHKPEASNAITIGFGLSYAITSVLSALLVVLKESNEEVHSVLAAITGHHWVTHGLLDIIVFLVLGFVFYRVCDCSRMKVTSVITFVVGSTVLSSLIIAGYFI</sequence>
<name>A0AAX2LU46_VIBFL</name>
<dbReference type="Proteomes" id="UP000057088">
    <property type="component" value="Chromosome 1"/>
</dbReference>
<dbReference type="GeneID" id="29383801"/>
<reference evidence="2" key="2">
    <citation type="submission" date="2018-01" db="EMBL/GenBank/DDBJ databases">
        <title>FDA dAtabase for Regulatory Grade micrObial Sequences (FDA-ARGOS): Supporting development and validation of Infectious Disease Dx tests.</title>
        <authorList>
            <person name="Hoffmann M."/>
            <person name="Allard M."/>
            <person name="Evans P."/>
            <person name="Brown E."/>
            <person name="Tallon L."/>
            <person name="Sadzewicz L."/>
            <person name="Sengamalay N."/>
            <person name="Ott S."/>
            <person name="Godinez A."/>
            <person name="Nagaraj S."/>
            <person name="Vyas G."/>
            <person name="Aluvathingal J."/>
            <person name="Nadendla S."/>
            <person name="Geyer C."/>
            <person name="Sichtig H."/>
        </authorList>
    </citation>
    <scope>NUCLEOTIDE SEQUENCE</scope>
    <source>
        <strain evidence="2">ATCC 33809</strain>
    </source>
</reference>
<feature type="transmembrane region" description="Helical" evidence="1">
    <location>
        <begin position="88"/>
        <end position="108"/>
    </location>
</feature>
<accession>A0AAX2LU46</accession>
<protein>
    <submittedName>
        <fullName evidence="3">Uncharacterized protein</fullName>
    </submittedName>
</protein>
<keyword evidence="1" id="KW-0472">Membrane</keyword>
<evidence type="ECO:0000313" key="4">
    <source>
        <dbReference type="Proteomes" id="UP000057088"/>
    </source>
</evidence>
<gene>
    <name evidence="2" type="ORF">AL536_00205</name>
    <name evidence="3" type="ORF">NCTC11327_03606</name>
</gene>
<dbReference type="EMBL" id="CP014034">
    <property type="protein sequence ID" value="AMF91950.1"/>
    <property type="molecule type" value="Genomic_DNA"/>
</dbReference>
<evidence type="ECO:0000313" key="2">
    <source>
        <dbReference type="EMBL" id="AMF91950.1"/>
    </source>
</evidence>
<dbReference type="KEGG" id="vfl:AL536_00205"/>
<evidence type="ECO:0000313" key="3">
    <source>
        <dbReference type="EMBL" id="SUQ26743.1"/>
    </source>
</evidence>
<keyword evidence="4" id="KW-1185">Reference proteome</keyword>
<dbReference type="AlphaFoldDB" id="A0AAX2LU46"/>
<evidence type="ECO:0000256" key="1">
    <source>
        <dbReference type="SAM" id="Phobius"/>
    </source>
</evidence>
<dbReference type="Proteomes" id="UP000254626">
    <property type="component" value="Unassembled WGS sequence"/>
</dbReference>
<evidence type="ECO:0000313" key="5">
    <source>
        <dbReference type="Proteomes" id="UP000254626"/>
    </source>
</evidence>
<dbReference type="EMBL" id="UHIP01000002">
    <property type="protein sequence ID" value="SUQ26743.1"/>
    <property type="molecule type" value="Genomic_DNA"/>
</dbReference>
<feature type="transmembrane region" description="Helical" evidence="1">
    <location>
        <begin position="16"/>
        <end position="37"/>
    </location>
</feature>
<keyword evidence="1" id="KW-1133">Transmembrane helix</keyword>
<reference evidence="4" key="1">
    <citation type="submission" date="2015-12" db="EMBL/GenBank/DDBJ databases">
        <title>FDA dAtabase for Regulatory Grade micrObial Sequences (FDA-ARGOS): Supporting development and validation of Infectious Disease Dx tests.</title>
        <authorList>
            <person name="Hoffmann M."/>
            <person name="Allard M."/>
            <person name="Evans P."/>
            <person name="Brown E."/>
            <person name="Tallon L.J."/>
            <person name="Sadzewicz L."/>
            <person name="Sengamalay N."/>
            <person name="Ott S."/>
            <person name="Godinez A."/>
            <person name="Nagaraj S."/>
            <person name="Vyas G."/>
            <person name="Aluvathingal J."/>
            <person name="Nadendla S."/>
            <person name="Geyer C."/>
            <person name="Sichtig H."/>
        </authorList>
    </citation>
    <scope>NUCLEOTIDE SEQUENCE [LARGE SCALE GENOMIC DNA]</scope>
    <source>
        <strain evidence="4">ATCC 33809</strain>
    </source>
</reference>
<organism evidence="3 5">
    <name type="scientific">Vibrio fluvialis</name>
    <dbReference type="NCBI Taxonomy" id="676"/>
    <lineage>
        <taxon>Bacteria</taxon>
        <taxon>Pseudomonadati</taxon>
        <taxon>Pseudomonadota</taxon>
        <taxon>Gammaproteobacteria</taxon>
        <taxon>Vibrionales</taxon>
        <taxon>Vibrionaceae</taxon>
        <taxon>Vibrio</taxon>
    </lineage>
</organism>